<organism evidence="13 14">
    <name type="scientific">Leptobrachium leishanense</name>
    <name type="common">Leishan spiny toad</name>
    <dbReference type="NCBI Taxonomy" id="445787"/>
    <lineage>
        <taxon>Eukaryota</taxon>
        <taxon>Metazoa</taxon>
        <taxon>Chordata</taxon>
        <taxon>Craniata</taxon>
        <taxon>Vertebrata</taxon>
        <taxon>Euteleostomi</taxon>
        <taxon>Amphibia</taxon>
        <taxon>Batrachia</taxon>
        <taxon>Anura</taxon>
        <taxon>Pelobatoidea</taxon>
        <taxon>Megophryidae</taxon>
        <taxon>Leptobrachium</taxon>
    </lineage>
</organism>
<dbReference type="InterPro" id="IPR017441">
    <property type="entry name" value="Protein_kinase_ATP_BS"/>
</dbReference>
<evidence type="ECO:0000256" key="6">
    <source>
        <dbReference type="ARBA" id="ARBA00022840"/>
    </source>
</evidence>
<feature type="domain" description="Protein kinase" evidence="12">
    <location>
        <begin position="62"/>
        <end position="329"/>
    </location>
</feature>
<dbReference type="InterPro" id="IPR000719">
    <property type="entry name" value="Prot_kinase_dom"/>
</dbReference>
<dbReference type="PANTHER" id="PTHR44329">
    <property type="entry name" value="SERINE/THREONINE-PROTEIN KINASE TNNI3K-RELATED"/>
    <property type="match status" value="1"/>
</dbReference>
<accession>A0A8C5MAJ3</accession>
<feature type="region of interest" description="Disordered" evidence="11">
    <location>
        <begin position="423"/>
        <end position="457"/>
    </location>
</feature>
<evidence type="ECO:0000256" key="11">
    <source>
        <dbReference type="SAM" id="MobiDB-lite"/>
    </source>
</evidence>
<comment type="catalytic activity">
    <reaction evidence="8">
        <text>L-seryl-[protein] + ATP = O-phospho-L-seryl-[protein] + ADP + H(+)</text>
        <dbReference type="Rhea" id="RHEA:17989"/>
        <dbReference type="Rhea" id="RHEA-COMP:9863"/>
        <dbReference type="Rhea" id="RHEA-COMP:11604"/>
        <dbReference type="ChEBI" id="CHEBI:15378"/>
        <dbReference type="ChEBI" id="CHEBI:29999"/>
        <dbReference type="ChEBI" id="CHEBI:30616"/>
        <dbReference type="ChEBI" id="CHEBI:83421"/>
        <dbReference type="ChEBI" id="CHEBI:456216"/>
        <dbReference type="EC" id="2.7.11.1"/>
    </reaction>
</comment>
<dbReference type="GeneTree" id="ENSGT00940000160233"/>
<dbReference type="EC" id="2.7.11.1" evidence="1"/>
<reference evidence="13" key="2">
    <citation type="submission" date="2025-09" db="UniProtKB">
        <authorList>
            <consortium name="Ensembl"/>
        </authorList>
    </citation>
    <scope>IDENTIFICATION</scope>
</reference>
<feature type="compositionally biased region" description="Polar residues" evidence="11">
    <location>
        <begin position="439"/>
        <end position="448"/>
    </location>
</feature>
<dbReference type="AlphaFoldDB" id="A0A8C5MAJ3"/>
<evidence type="ECO:0000256" key="7">
    <source>
        <dbReference type="ARBA" id="ARBA00047899"/>
    </source>
</evidence>
<evidence type="ECO:0000256" key="4">
    <source>
        <dbReference type="ARBA" id="ARBA00022741"/>
    </source>
</evidence>
<evidence type="ECO:0000256" key="5">
    <source>
        <dbReference type="ARBA" id="ARBA00022777"/>
    </source>
</evidence>
<proteinExistence type="inferred from homology"/>
<feature type="region of interest" description="Disordered" evidence="11">
    <location>
        <begin position="327"/>
        <end position="409"/>
    </location>
</feature>
<dbReference type="PANTHER" id="PTHR44329:SF285">
    <property type="entry name" value="V-MOS MOLONEY MURINE SARCOMA VIRAL ONCO HOMOLOG"/>
    <property type="match status" value="1"/>
</dbReference>
<dbReference type="Gene3D" id="3.30.200.20">
    <property type="entry name" value="Phosphorylase Kinase, domain 1"/>
    <property type="match status" value="1"/>
</dbReference>
<dbReference type="FunFam" id="3.30.200.20:FF:000316">
    <property type="entry name" value="Proto-oncogene serine/threonine-protein kinase mos"/>
    <property type="match status" value="1"/>
</dbReference>
<evidence type="ECO:0000256" key="1">
    <source>
        <dbReference type="ARBA" id="ARBA00012513"/>
    </source>
</evidence>
<dbReference type="OrthoDB" id="4062651at2759"/>
<evidence type="ECO:0000256" key="3">
    <source>
        <dbReference type="ARBA" id="ARBA00022679"/>
    </source>
</evidence>
<dbReference type="PROSITE" id="PS00108">
    <property type="entry name" value="PROTEIN_KINASE_ST"/>
    <property type="match status" value="1"/>
</dbReference>
<keyword evidence="6 9" id="KW-0067">ATP-binding</keyword>
<comment type="similarity">
    <text evidence="10">Belongs to the protein kinase superfamily.</text>
</comment>
<keyword evidence="4 9" id="KW-0547">Nucleotide-binding</keyword>
<dbReference type="SUPFAM" id="SSF56112">
    <property type="entry name" value="Protein kinase-like (PK-like)"/>
    <property type="match status" value="1"/>
</dbReference>
<keyword evidence="2 10" id="KW-0723">Serine/threonine-protein kinase</keyword>
<evidence type="ECO:0000313" key="13">
    <source>
        <dbReference type="Ensembl" id="ENSLLEP00000011072.1"/>
    </source>
</evidence>
<evidence type="ECO:0000256" key="10">
    <source>
        <dbReference type="RuleBase" id="RU000304"/>
    </source>
</evidence>
<dbReference type="Gene3D" id="1.10.510.10">
    <property type="entry name" value="Transferase(Phosphotransferase) domain 1"/>
    <property type="match status" value="1"/>
</dbReference>
<keyword evidence="14" id="KW-1185">Reference proteome</keyword>
<protein>
    <recommendedName>
        <fullName evidence="1">non-specific serine/threonine protein kinase</fullName>
        <ecNumber evidence="1">2.7.11.1</ecNumber>
    </recommendedName>
</protein>
<dbReference type="Pfam" id="PF00069">
    <property type="entry name" value="Pkinase"/>
    <property type="match status" value="1"/>
</dbReference>
<evidence type="ECO:0000256" key="2">
    <source>
        <dbReference type="ARBA" id="ARBA00022527"/>
    </source>
</evidence>
<dbReference type="Ensembl" id="ENSLLET00000011515.1">
    <property type="protein sequence ID" value="ENSLLEP00000011072.1"/>
    <property type="gene ID" value="ENSLLEG00000007073.1"/>
</dbReference>
<dbReference type="InterPro" id="IPR008271">
    <property type="entry name" value="Ser/Thr_kinase_AS"/>
</dbReference>
<dbReference type="PROSITE" id="PS50011">
    <property type="entry name" value="PROTEIN_KINASE_DOM"/>
    <property type="match status" value="1"/>
</dbReference>
<dbReference type="InterPro" id="IPR051681">
    <property type="entry name" value="Ser/Thr_Kinases-Pseudokinases"/>
</dbReference>
<sequence length="457" mass="50059">MPSPIPVNRFLPRDLSPSVDLRPCSSPLELSFPKPGSLSVGRATAPRLPPRLAWCSIDWEQVQLMEPLGSGGFGSVYRATYRGQTVALKKVKRCSKNRLASRQSFWAELNAARLRHPHVVRVLAASTCCPGDPGSPGTIIMEYAGSSTLHRRIYGRGPPLDRASCLRYARHVAAGLGFLHRGGVVHLDLKPANVLMASGDLCKIGDFGCSLKLQDGGDPAGAHLRHLGGTYTHRAPELLRGETVTTKADIYSFAVTLWQMVTRELPYTGGDRQCVLYAVVAYGLRPELGQVFEGTEEGRAARDIVQSCWAAQPHDRPSAEELLQRLNSLPDPDPEEPDLAPALHPEEPDLAPALHPEEPDLAPALHPEEPDLAPALHPEEPDLAPALHPEEPDLAPALHPEEPERESATDCRWTLHERDFWGHIDKSHPDLYPEFQGFSPGSQRSTPSAEPHHIRAS</sequence>
<feature type="binding site" evidence="9">
    <location>
        <position position="89"/>
    </location>
    <ligand>
        <name>ATP</name>
        <dbReference type="ChEBI" id="CHEBI:30616"/>
    </ligand>
</feature>
<reference evidence="13" key="1">
    <citation type="submission" date="2025-08" db="UniProtKB">
        <authorList>
            <consortium name="Ensembl"/>
        </authorList>
    </citation>
    <scope>IDENTIFICATION</scope>
</reference>
<dbReference type="GO" id="GO:0004674">
    <property type="term" value="F:protein serine/threonine kinase activity"/>
    <property type="evidence" value="ECO:0007669"/>
    <property type="project" value="UniProtKB-KW"/>
</dbReference>
<evidence type="ECO:0000256" key="8">
    <source>
        <dbReference type="ARBA" id="ARBA00048679"/>
    </source>
</evidence>
<keyword evidence="3" id="KW-0808">Transferase</keyword>
<dbReference type="GO" id="GO:0005524">
    <property type="term" value="F:ATP binding"/>
    <property type="evidence" value="ECO:0007669"/>
    <property type="project" value="UniProtKB-UniRule"/>
</dbReference>
<dbReference type="CDD" id="cd13979">
    <property type="entry name" value="STKc_Mos"/>
    <property type="match status" value="1"/>
</dbReference>
<feature type="compositionally biased region" description="Basic and acidic residues" evidence="11">
    <location>
        <begin position="399"/>
        <end position="409"/>
    </location>
</feature>
<keyword evidence="5" id="KW-0418">Kinase</keyword>
<name>A0A8C5MAJ3_9ANUR</name>
<evidence type="ECO:0000313" key="14">
    <source>
        <dbReference type="Proteomes" id="UP000694569"/>
    </source>
</evidence>
<dbReference type="SMART" id="SM00220">
    <property type="entry name" value="S_TKc"/>
    <property type="match status" value="1"/>
</dbReference>
<dbReference type="FunFam" id="1.10.510.10:FF:000490">
    <property type="entry name" value="Proto-oncogene serine/threonine-protein kinase mos"/>
    <property type="match status" value="1"/>
</dbReference>
<evidence type="ECO:0000256" key="9">
    <source>
        <dbReference type="PROSITE-ProRule" id="PRU10141"/>
    </source>
</evidence>
<comment type="catalytic activity">
    <reaction evidence="7">
        <text>L-threonyl-[protein] + ATP = O-phospho-L-threonyl-[protein] + ADP + H(+)</text>
        <dbReference type="Rhea" id="RHEA:46608"/>
        <dbReference type="Rhea" id="RHEA-COMP:11060"/>
        <dbReference type="Rhea" id="RHEA-COMP:11605"/>
        <dbReference type="ChEBI" id="CHEBI:15378"/>
        <dbReference type="ChEBI" id="CHEBI:30013"/>
        <dbReference type="ChEBI" id="CHEBI:30616"/>
        <dbReference type="ChEBI" id="CHEBI:61977"/>
        <dbReference type="ChEBI" id="CHEBI:456216"/>
        <dbReference type="EC" id="2.7.11.1"/>
    </reaction>
</comment>
<dbReference type="Proteomes" id="UP000694569">
    <property type="component" value="Unplaced"/>
</dbReference>
<dbReference type="InterPro" id="IPR011009">
    <property type="entry name" value="Kinase-like_dom_sf"/>
</dbReference>
<evidence type="ECO:0000259" key="12">
    <source>
        <dbReference type="PROSITE" id="PS50011"/>
    </source>
</evidence>
<gene>
    <name evidence="13" type="primary">MOS</name>
</gene>
<dbReference type="PROSITE" id="PS00107">
    <property type="entry name" value="PROTEIN_KINASE_ATP"/>
    <property type="match status" value="1"/>
</dbReference>